<evidence type="ECO:0000313" key="2">
    <source>
        <dbReference type="Proteomes" id="UP000199668"/>
    </source>
</evidence>
<gene>
    <name evidence="1" type="ORF">SAMN04488054_12625</name>
</gene>
<keyword evidence="2" id="KW-1185">Reference proteome</keyword>
<name>A0A1I4PHQ5_9BACI</name>
<organism evidence="1 2">
    <name type="scientific">Salibacterium qingdaonense</name>
    <dbReference type="NCBI Taxonomy" id="266892"/>
    <lineage>
        <taxon>Bacteria</taxon>
        <taxon>Bacillati</taxon>
        <taxon>Bacillota</taxon>
        <taxon>Bacilli</taxon>
        <taxon>Bacillales</taxon>
        <taxon>Bacillaceae</taxon>
    </lineage>
</organism>
<evidence type="ECO:0000313" key="1">
    <source>
        <dbReference type="EMBL" id="SFM26953.1"/>
    </source>
</evidence>
<dbReference type="RefSeq" id="WP_090927893.1">
    <property type="nucleotide sequence ID" value="NZ_FOTY01000026.1"/>
</dbReference>
<dbReference type="STRING" id="266892.SAMN04488054_12625"/>
<accession>A0A1I4PHQ5</accession>
<protein>
    <recommendedName>
        <fullName evidence="3">Hook-length control protein FliK</fullName>
    </recommendedName>
</protein>
<dbReference type="Proteomes" id="UP000199668">
    <property type="component" value="Unassembled WGS sequence"/>
</dbReference>
<proteinExistence type="predicted"/>
<dbReference type="EMBL" id="FOTY01000026">
    <property type="protein sequence ID" value="SFM26953.1"/>
    <property type="molecule type" value="Genomic_DNA"/>
</dbReference>
<dbReference type="AlphaFoldDB" id="A0A1I4PHQ5"/>
<sequence>MDPLQLQASSLTKSSTSRQTTLSLPKGQVFEGEIVKLFPNQTAALRLGGMTVTARVEAALNAGQRYFFQVHQNDGIPRLQVLEADQQALKSSSADQGNAAKVLQALGLEENKANLSMIRHFQSEQLPFSKDMIRQGAVLLKQAGAMNQEGVQLLSAMNQKGFPLTQETFQSLYQAEHGKPLSAQLQQLQNSLQQLQTSGFSDSRTAAVSNLGRTLQETLSAGTMNLAGRTDQTNQLARLFQLAGAEEAPGSVRSGAVSLLQKAGVMPAGMDTAEGLAAFKQTILKPENQTAVQQIWPEMGAGGSGRKLASMEPAEMFQTLMTRFTPAKGEAGRQQLQQLLSLLQQAGGQSRGVQASQDQMQQMMQTMLARASGTAENQALTVLLQGSFANDRTSGAQGFSQTAGQLTQLLQQLGLHHESGIARQPASSGNTPEHMNADNLKQSLLQHMASLPQPVRDQAETLLHKISGQQLLSQEQQGQYQQTAVQVPLSLAGFHTDLSIQWEGKRQEDGSLHPDHCRILFYLEMEHLGETVADVQIQNRSVTVHVYNDTEKPDKLMELIQPYLEKRLEEQNYSLNAVHWRPVNEEQNVYKTPTASYSGWEGVDVRI</sequence>
<evidence type="ECO:0008006" key="3">
    <source>
        <dbReference type="Google" id="ProtNLM"/>
    </source>
</evidence>
<dbReference type="OrthoDB" id="2351076at2"/>
<reference evidence="1 2" key="1">
    <citation type="submission" date="2016-10" db="EMBL/GenBank/DDBJ databases">
        <authorList>
            <person name="de Groot N.N."/>
        </authorList>
    </citation>
    <scope>NUCLEOTIDE SEQUENCE [LARGE SCALE GENOMIC DNA]</scope>
    <source>
        <strain evidence="1 2">CGMCC 1.6134</strain>
    </source>
</reference>